<dbReference type="EMBL" id="JADEYP010000009">
    <property type="protein sequence ID" value="MCA5004820.1"/>
    <property type="molecule type" value="Genomic_DNA"/>
</dbReference>
<name>A0ABS7Z3W3_9SPHI</name>
<sequence length="422" mass="48685">MKKLTFYILLAFPGFLNAQSLSIEQLWMHANQNLLYQQNQLKTQIVQQELLEIKSNRIPVFYIDANIQRNLIIPTTPVPAIAFDPKAEDGAIIPLRFATKWSSKAGVQVEWNIFDPKRKVEEQQKSLEIEKSTLDQQLATQNWKSDATLAYASIVFATEQYKLTAADTKLYEEIVAISKERYDAGREPSSTYIVAQQELERHQIQVYDSWSVLQDADQELRKYTNLDSIQHLTSNFAEIILMIKNLDNANYDIKSLEIDKNISALQLASIKRQLLPSLTFNGYLGQQYFSNELKLARKEEWYGNSFVNLALRIPLSGYFITQPSIKKISLNAKLIDKQIQEIARNEEIENNQNNLKTIAAEKKIEAYKKIETLALQNKNEQHEAYKGGRILLTAYSEALKNYHKAKQDLWQAQFDLLKTLLN</sequence>
<accession>A0ABS7Z3W3</accession>
<comment type="subcellular location">
    <subcellularLocation>
        <location evidence="1">Cell outer membrane</location>
    </subcellularLocation>
</comment>
<keyword evidence="3" id="KW-0812">Transmembrane</keyword>
<feature type="chain" id="PRO_5046783879" evidence="6">
    <location>
        <begin position="19"/>
        <end position="422"/>
    </location>
</feature>
<dbReference type="Proteomes" id="UP001165302">
    <property type="component" value="Unassembled WGS sequence"/>
</dbReference>
<evidence type="ECO:0000256" key="6">
    <source>
        <dbReference type="SAM" id="SignalP"/>
    </source>
</evidence>
<evidence type="ECO:0000256" key="1">
    <source>
        <dbReference type="ARBA" id="ARBA00004442"/>
    </source>
</evidence>
<dbReference type="InterPro" id="IPR051906">
    <property type="entry name" value="TolC-like"/>
</dbReference>
<evidence type="ECO:0000313" key="7">
    <source>
        <dbReference type="EMBL" id="MCA5004820.1"/>
    </source>
</evidence>
<keyword evidence="8" id="KW-1185">Reference proteome</keyword>
<keyword evidence="2" id="KW-1134">Transmembrane beta strand</keyword>
<gene>
    <name evidence="7" type="ORF">IPZ78_06595</name>
</gene>
<evidence type="ECO:0000256" key="2">
    <source>
        <dbReference type="ARBA" id="ARBA00022452"/>
    </source>
</evidence>
<dbReference type="SUPFAM" id="SSF56954">
    <property type="entry name" value="Outer membrane efflux proteins (OEP)"/>
    <property type="match status" value="1"/>
</dbReference>
<evidence type="ECO:0000256" key="4">
    <source>
        <dbReference type="ARBA" id="ARBA00023136"/>
    </source>
</evidence>
<evidence type="ECO:0000256" key="3">
    <source>
        <dbReference type="ARBA" id="ARBA00022692"/>
    </source>
</evidence>
<organism evidence="7 8">
    <name type="scientific">Sphingobacterium bovistauri</name>
    <dbReference type="NCBI Taxonomy" id="2781959"/>
    <lineage>
        <taxon>Bacteria</taxon>
        <taxon>Pseudomonadati</taxon>
        <taxon>Bacteroidota</taxon>
        <taxon>Sphingobacteriia</taxon>
        <taxon>Sphingobacteriales</taxon>
        <taxon>Sphingobacteriaceae</taxon>
        <taxon>Sphingobacterium</taxon>
    </lineage>
</organism>
<dbReference type="PANTHER" id="PTHR30026">
    <property type="entry name" value="OUTER MEMBRANE PROTEIN TOLC"/>
    <property type="match status" value="1"/>
</dbReference>
<feature type="signal peptide" evidence="6">
    <location>
        <begin position="1"/>
        <end position="18"/>
    </location>
</feature>
<protein>
    <submittedName>
        <fullName evidence="7">TolC family protein</fullName>
    </submittedName>
</protein>
<keyword evidence="4" id="KW-0472">Membrane</keyword>
<comment type="caution">
    <text evidence="7">The sequence shown here is derived from an EMBL/GenBank/DDBJ whole genome shotgun (WGS) entry which is preliminary data.</text>
</comment>
<dbReference type="RefSeq" id="WP_225552208.1">
    <property type="nucleotide sequence ID" value="NZ_JADEYP010000009.1"/>
</dbReference>
<dbReference type="PANTHER" id="PTHR30026:SF20">
    <property type="entry name" value="OUTER MEMBRANE PROTEIN TOLC"/>
    <property type="match status" value="1"/>
</dbReference>
<reference evidence="7" key="1">
    <citation type="submission" date="2020-10" db="EMBL/GenBank/DDBJ databases">
        <authorList>
            <person name="Lu T."/>
            <person name="Wang Q."/>
            <person name="Han X."/>
        </authorList>
    </citation>
    <scope>NUCLEOTIDE SEQUENCE</scope>
    <source>
        <strain evidence="7">WQ 366</strain>
    </source>
</reference>
<evidence type="ECO:0000256" key="5">
    <source>
        <dbReference type="ARBA" id="ARBA00023237"/>
    </source>
</evidence>
<proteinExistence type="predicted"/>
<evidence type="ECO:0000313" key="8">
    <source>
        <dbReference type="Proteomes" id="UP001165302"/>
    </source>
</evidence>
<keyword evidence="6" id="KW-0732">Signal</keyword>
<keyword evidence="5" id="KW-0998">Cell outer membrane</keyword>
<dbReference type="Gene3D" id="1.20.1600.10">
    <property type="entry name" value="Outer membrane efflux proteins (OEP)"/>
    <property type="match status" value="1"/>
</dbReference>